<dbReference type="EMBL" id="LMXB01000075">
    <property type="protein sequence ID" value="KUO17496.1"/>
    <property type="molecule type" value="Genomic_DNA"/>
</dbReference>
<feature type="region of interest" description="Disordered" evidence="1">
    <location>
        <begin position="1"/>
        <end position="94"/>
    </location>
</feature>
<evidence type="ECO:0000313" key="3">
    <source>
        <dbReference type="Proteomes" id="UP000053260"/>
    </source>
</evidence>
<keyword evidence="3" id="KW-1185">Reference proteome</keyword>
<feature type="compositionally biased region" description="Basic and acidic residues" evidence="1">
    <location>
        <begin position="85"/>
        <end position="94"/>
    </location>
</feature>
<comment type="caution">
    <text evidence="2">The sequence shown here is derived from an EMBL/GenBank/DDBJ whole genome shotgun (WGS) entry which is preliminary data.</text>
</comment>
<accession>A0A124IE86</accession>
<sequence>MVSTRAAHQGSVRVVTTSMIAATVRGSSPRDRERDDGADEAARTRRGGSGRRDLAGFSQPGRTGAAEPGSEDAGRREAAAPGTEDADRPEVRDR</sequence>
<organism evidence="2 3">
    <name type="scientific">Streptomyces dysideae</name>
    <dbReference type="NCBI Taxonomy" id="909626"/>
    <lineage>
        <taxon>Bacteria</taxon>
        <taxon>Bacillati</taxon>
        <taxon>Actinomycetota</taxon>
        <taxon>Actinomycetes</taxon>
        <taxon>Kitasatosporales</taxon>
        <taxon>Streptomycetaceae</taxon>
        <taxon>Streptomyces</taxon>
    </lineage>
</organism>
<reference evidence="2 3" key="1">
    <citation type="submission" date="2015-10" db="EMBL/GenBank/DDBJ databases">
        <title>Draft genome sequence of Streptomyces sp. RV15, isolated from a marine sponge.</title>
        <authorList>
            <person name="Ruckert C."/>
            <person name="Abdelmohsen U.R."/>
            <person name="Winkler A."/>
            <person name="Hentschel U."/>
            <person name="Kalinowski J."/>
            <person name="Kampfer P."/>
            <person name="Glaeser S."/>
        </authorList>
    </citation>
    <scope>NUCLEOTIDE SEQUENCE [LARGE SCALE GENOMIC DNA]</scope>
    <source>
        <strain evidence="2 3">RV15</strain>
    </source>
</reference>
<feature type="compositionally biased region" description="Basic and acidic residues" evidence="1">
    <location>
        <begin position="28"/>
        <end position="43"/>
    </location>
</feature>
<dbReference type="RefSeq" id="WP_067028010.1">
    <property type="nucleotide sequence ID" value="NZ_KQ949097.1"/>
</dbReference>
<dbReference type="AlphaFoldDB" id="A0A124IE86"/>
<gene>
    <name evidence="2" type="ORF">AQJ91_30710</name>
</gene>
<protein>
    <submittedName>
        <fullName evidence="2">Uncharacterized protein</fullName>
    </submittedName>
</protein>
<name>A0A124IE86_9ACTN</name>
<dbReference type="Proteomes" id="UP000053260">
    <property type="component" value="Unassembled WGS sequence"/>
</dbReference>
<evidence type="ECO:0000313" key="2">
    <source>
        <dbReference type="EMBL" id="KUO17496.1"/>
    </source>
</evidence>
<evidence type="ECO:0000256" key="1">
    <source>
        <dbReference type="SAM" id="MobiDB-lite"/>
    </source>
</evidence>
<proteinExistence type="predicted"/>